<dbReference type="OrthoDB" id="5150166at2759"/>
<keyword evidence="4" id="KW-1185">Reference proteome</keyword>
<dbReference type="Pfam" id="PF20938">
    <property type="entry name" value="DUF2264_C"/>
    <property type="match status" value="1"/>
</dbReference>
<evidence type="ECO:0000259" key="2">
    <source>
        <dbReference type="Pfam" id="PF20938"/>
    </source>
</evidence>
<evidence type="ECO:0000313" key="3">
    <source>
        <dbReference type="EMBL" id="UJO11571.1"/>
    </source>
</evidence>
<dbReference type="EMBL" id="CP090163">
    <property type="protein sequence ID" value="UJO11571.1"/>
    <property type="molecule type" value="Genomic_DNA"/>
</dbReference>
<gene>
    <name evidence="3" type="ORF">CLAFUR5_00398</name>
</gene>
<dbReference type="PANTHER" id="PTHR35339">
    <property type="entry name" value="LINALOOL DEHYDRATASE_ISOMERASE DOMAIN-CONTAINING PROTEIN"/>
    <property type="match status" value="1"/>
</dbReference>
<protein>
    <submittedName>
        <fullName evidence="3">Uncharacterized protein</fullName>
    </submittedName>
</protein>
<dbReference type="InterPro" id="IPR016624">
    <property type="entry name" value="UCP014753"/>
</dbReference>
<dbReference type="KEGG" id="ffu:CLAFUR5_00398"/>
<dbReference type="InterPro" id="IPR049349">
    <property type="entry name" value="DUF2264_N"/>
</dbReference>
<dbReference type="PANTHER" id="PTHR35339:SF4">
    <property type="entry name" value="LINALOOL DEHYDRATASE_ISOMERASE DOMAIN-CONTAINING PROTEIN"/>
    <property type="match status" value="1"/>
</dbReference>
<feature type="domain" description="DUF2264" evidence="1">
    <location>
        <begin position="1"/>
        <end position="48"/>
    </location>
</feature>
<reference evidence="3" key="2">
    <citation type="journal article" date="2022" name="Microb. Genom.">
        <title>A chromosome-scale genome assembly of the tomato pathogen Cladosporium fulvum reveals a compartmentalized genome architecture and the presence of a dispensable chromosome.</title>
        <authorList>
            <person name="Zaccaron A.Z."/>
            <person name="Chen L.H."/>
            <person name="Samaras A."/>
            <person name="Stergiopoulos I."/>
        </authorList>
    </citation>
    <scope>NUCLEOTIDE SEQUENCE</scope>
    <source>
        <strain evidence="3">Race5_Kim</strain>
    </source>
</reference>
<dbReference type="InterPro" id="IPR049237">
    <property type="entry name" value="DUF2264_C"/>
</dbReference>
<feature type="domain" description="DUF2264" evidence="2">
    <location>
        <begin position="59"/>
        <end position="324"/>
    </location>
</feature>
<reference evidence="3" key="1">
    <citation type="submission" date="2021-12" db="EMBL/GenBank/DDBJ databases">
        <authorList>
            <person name="Zaccaron A."/>
            <person name="Stergiopoulos I."/>
        </authorList>
    </citation>
    <scope>NUCLEOTIDE SEQUENCE</scope>
    <source>
        <strain evidence="3">Race5_Kim</strain>
    </source>
</reference>
<name>A0A9Q8L651_PASFU</name>
<accession>A0A9Q8L651</accession>
<dbReference type="Pfam" id="PF10022">
    <property type="entry name" value="DUF2264"/>
    <property type="match status" value="1"/>
</dbReference>
<sequence>MLNIGYTYPSYYLAENYNSPGSPYWCMLAFAAIAQPQLHPFWSSIEETHPFTHTPSLLPDVKALKHPKHIMIHKGGHTFLLSSGQKCHYPLKASQAKYGHFAYSASFGYSVPTGGYSLEQFVPESALALSDDNGEIWKMRREVEDAQLREMNGSPVLYSTMHPWKDVEVKTWLLPPADDTPNWHIRIHRIRTDKQLLSAEGGFAIAGTRTKDGRILGEISPEGQMEGTMKSGNKALVVSRAGVSGVAELASKHNRKGGICHADANSNLIEPRTLLPTLYAEFEAGSSIWLVTAVFAMPSSVNAWSEAWRKSWEMKPDLPHWVNDLMKDG</sequence>
<dbReference type="PIRSF" id="PIRSF014753">
    <property type="entry name" value="UCP014753"/>
    <property type="match status" value="1"/>
</dbReference>
<organism evidence="3 4">
    <name type="scientific">Passalora fulva</name>
    <name type="common">Tomato leaf mold</name>
    <name type="synonym">Cladosporium fulvum</name>
    <dbReference type="NCBI Taxonomy" id="5499"/>
    <lineage>
        <taxon>Eukaryota</taxon>
        <taxon>Fungi</taxon>
        <taxon>Dikarya</taxon>
        <taxon>Ascomycota</taxon>
        <taxon>Pezizomycotina</taxon>
        <taxon>Dothideomycetes</taxon>
        <taxon>Dothideomycetidae</taxon>
        <taxon>Mycosphaerellales</taxon>
        <taxon>Mycosphaerellaceae</taxon>
        <taxon>Fulvia</taxon>
    </lineage>
</organism>
<dbReference type="RefSeq" id="XP_047755937.1">
    <property type="nucleotide sequence ID" value="XM_047899546.1"/>
</dbReference>
<dbReference type="Proteomes" id="UP000756132">
    <property type="component" value="Chromosome 1"/>
</dbReference>
<proteinExistence type="predicted"/>
<evidence type="ECO:0000259" key="1">
    <source>
        <dbReference type="Pfam" id="PF10022"/>
    </source>
</evidence>
<evidence type="ECO:0000313" key="4">
    <source>
        <dbReference type="Proteomes" id="UP000756132"/>
    </source>
</evidence>
<dbReference type="AlphaFoldDB" id="A0A9Q8L651"/>
<dbReference type="GeneID" id="71980276"/>